<feature type="compositionally biased region" description="Basic residues" evidence="1">
    <location>
        <begin position="230"/>
        <end position="248"/>
    </location>
</feature>
<evidence type="ECO:0000313" key="2">
    <source>
        <dbReference type="EMBL" id="SHM51640.1"/>
    </source>
</evidence>
<reference evidence="3" key="1">
    <citation type="submission" date="2016-11" db="EMBL/GenBank/DDBJ databases">
        <authorList>
            <person name="Jaros S."/>
            <person name="Januszkiewicz K."/>
            <person name="Wedrychowicz H."/>
        </authorList>
    </citation>
    <scope>NUCLEOTIDE SEQUENCE [LARGE SCALE GENOMIC DNA]</scope>
    <source>
        <strain evidence="3">CGMCC 4.3555</strain>
    </source>
</reference>
<sequence>MKAGAATSGSRQPGGKRIDPGFLVQTKGKQEAQKLWGQAQDGVDIGAKETMAEYPDRWHSKRVDLMGKTRTQHRDFISCVLKQALGHLAHQAQRVGWGKWHCEDPDKCEPYVDSGYVFTRTDGHPTLRTSPRPSKGSFSASACHEFTYTTCAASLSLAAGLSMKEIQAPLGYSNYQLTADSCASLLPQSEQAATNAPVGLVPRRNGVEKPTDQQPLPPRQTPPSSPPRSMRARRCSKMRYPHPLRKRQGIGTREWTGPRLRTPLERLSSLALGFGESLSKIAPRGPEISE</sequence>
<evidence type="ECO:0000256" key="1">
    <source>
        <dbReference type="SAM" id="MobiDB-lite"/>
    </source>
</evidence>
<evidence type="ECO:0000313" key="3">
    <source>
        <dbReference type="Proteomes" id="UP000184388"/>
    </source>
</evidence>
<name>A0A9X8N0E7_9ACTN</name>
<organism evidence="2 3">
    <name type="scientific">Streptomyces yunnanensis</name>
    <dbReference type="NCBI Taxonomy" id="156453"/>
    <lineage>
        <taxon>Bacteria</taxon>
        <taxon>Bacillati</taxon>
        <taxon>Actinomycetota</taxon>
        <taxon>Actinomycetes</taxon>
        <taxon>Kitasatosporales</taxon>
        <taxon>Streptomycetaceae</taxon>
        <taxon>Streptomyces</taxon>
    </lineage>
</organism>
<gene>
    <name evidence="2" type="ORF">SAMN05216268_111271</name>
</gene>
<proteinExistence type="predicted"/>
<feature type="compositionally biased region" description="Pro residues" evidence="1">
    <location>
        <begin position="215"/>
        <end position="226"/>
    </location>
</feature>
<comment type="caution">
    <text evidence="2">The sequence shown here is derived from an EMBL/GenBank/DDBJ whole genome shotgun (WGS) entry which is preliminary data.</text>
</comment>
<dbReference type="EMBL" id="FRBK01000011">
    <property type="protein sequence ID" value="SHM51640.1"/>
    <property type="molecule type" value="Genomic_DNA"/>
</dbReference>
<dbReference type="Proteomes" id="UP000184388">
    <property type="component" value="Unassembled WGS sequence"/>
</dbReference>
<protein>
    <submittedName>
        <fullName evidence="2">Uncharacterized protein</fullName>
    </submittedName>
</protein>
<dbReference type="AlphaFoldDB" id="A0A9X8N0E7"/>
<feature type="region of interest" description="Disordered" evidence="1">
    <location>
        <begin position="193"/>
        <end position="259"/>
    </location>
</feature>
<accession>A0A9X8N0E7</accession>
<feature type="region of interest" description="Disordered" evidence="1">
    <location>
        <begin position="1"/>
        <end position="21"/>
    </location>
</feature>